<protein>
    <submittedName>
        <fullName evidence="3">Xanthine dehydrogenase family protein molybdopterin-binding subunit</fullName>
    </submittedName>
</protein>
<name>A0AAF0C891_9GAMM</name>
<evidence type="ECO:0000313" key="3">
    <source>
        <dbReference type="EMBL" id="WDE06162.1"/>
    </source>
</evidence>
<dbReference type="InterPro" id="IPR008274">
    <property type="entry name" value="AldOxase/xan_DH_MoCoBD1"/>
</dbReference>
<dbReference type="RefSeq" id="WP_084723891.1">
    <property type="nucleotide sequence ID" value="NZ_CP059733.1"/>
</dbReference>
<dbReference type="Pfam" id="PF02738">
    <property type="entry name" value="MoCoBD_1"/>
    <property type="match status" value="1"/>
</dbReference>
<dbReference type="PROSITE" id="PS51318">
    <property type="entry name" value="TAT"/>
    <property type="match status" value="1"/>
</dbReference>
<proteinExistence type="predicted"/>
<dbReference type="InterPro" id="IPR052516">
    <property type="entry name" value="N-heterocyclic_Hydroxylase"/>
</dbReference>
<keyword evidence="4" id="KW-1185">Reference proteome</keyword>
<accession>A0AAF0C891</accession>
<dbReference type="PANTHER" id="PTHR47495">
    <property type="entry name" value="ALDEHYDE DEHYDROGENASE"/>
    <property type="match status" value="1"/>
</dbReference>
<dbReference type="InterPro" id="IPR012368">
    <property type="entry name" value="OxRdtase_Mopterin-bd_su_IorB"/>
</dbReference>
<dbReference type="PIRSF" id="PIRSF036389">
    <property type="entry name" value="IOR_B"/>
    <property type="match status" value="1"/>
</dbReference>
<dbReference type="Gene3D" id="3.90.1170.50">
    <property type="entry name" value="Aldehyde oxidase/xanthine dehydrogenase, a/b hammerhead"/>
    <property type="match status" value="1"/>
</dbReference>
<organism evidence="3 4">
    <name type="scientific">Thalassomonas viridans</name>
    <dbReference type="NCBI Taxonomy" id="137584"/>
    <lineage>
        <taxon>Bacteria</taxon>
        <taxon>Pseudomonadati</taxon>
        <taxon>Pseudomonadota</taxon>
        <taxon>Gammaproteobacteria</taxon>
        <taxon>Alteromonadales</taxon>
        <taxon>Colwelliaceae</taxon>
        <taxon>Thalassomonas</taxon>
    </lineage>
</organism>
<feature type="chain" id="PRO_5042298001" evidence="1">
    <location>
        <begin position="29"/>
        <end position="732"/>
    </location>
</feature>
<dbReference type="InterPro" id="IPR037165">
    <property type="entry name" value="AldOxase/xan_DH_Mopterin-bd_sf"/>
</dbReference>
<dbReference type="Gene3D" id="3.30.365.10">
    <property type="entry name" value="Aldehyde oxidase/xanthine dehydrogenase, molybdopterin binding domain"/>
    <property type="match status" value="4"/>
</dbReference>
<dbReference type="InterPro" id="IPR006311">
    <property type="entry name" value="TAT_signal"/>
</dbReference>
<evidence type="ECO:0000313" key="4">
    <source>
        <dbReference type="Proteomes" id="UP000032352"/>
    </source>
</evidence>
<dbReference type="GO" id="GO:0016491">
    <property type="term" value="F:oxidoreductase activity"/>
    <property type="evidence" value="ECO:0007669"/>
    <property type="project" value="InterPro"/>
</dbReference>
<dbReference type="KEGG" id="tvd:SG34_004310"/>
<dbReference type="AlphaFoldDB" id="A0AAF0C891"/>
<gene>
    <name evidence="3" type="ORF">SG34_004310</name>
</gene>
<dbReference type="SMART" id="SM01008">
    <property type="entry name" value="Ald_Xan_dh_C"/>
    <property type="match status" value="1"/>
</dbReference>
<evidence type="ECO:0000259" key="2">
    <source>
        <dbReference type="SMART" id="SM01008"/>
    </source>
</evidence>
<dbReference type="SUPFAM" id="SSF56003">
    <property type="entry name" value="Molybdenum cofactor-binding domain"/>
    <property type="match status" value="2"/>
</dbReference>
<dbReference type="InterPro" id="IPR000674">
    <property type="entry name" value="Ald_Oxase/Xan_DH_a/b"/>
</dbReference>
<dbReference type="PANTHER" id="PTHR47495:SF1">
    <property type="entry name" value="BLL3820 PROTEIN"/>
    <property type="match status" value="1"/>
</dbReference>
<dbReference type="Proteomes" id="UP000032352">
    <property type="component" value="Chromosome"/>
</dbReference>
<evidence type="ECO:0000256" key="1">
    <source>
        <dbReference type="SAM" id="SignalP"/>
    </source>
</evidence>
<keyword evidence="1" id="KW-0732">Signal</keyword>
<feature type="signal peptide" evidence="1">
    <location>
        <begin position="1"/>
        <end position="28"/>
    </location>
</feature>
<reference evidence="3 4" key="1">
    <citation type="journal article" date="2015" name="Genome Announc.">
        <title>Draft Genome Sequences of Marine Isolates of Thalassomonas viridans and Thalassomonas actiniarum.</title>
        <authorList>
            <person name="Olonade I."/>
            <person name="van Zyl L.J."/>
            <person name="Trindade M."/>
        </authorList>
    </citation>
    <scope>NUCLEOTIDE SEQUENCE [LARGE SCALE GENOMIC DNA]</scope>
    <source>
        <strain evidence="3 4">XOM25</strain>
    </source>
</reference>
<sequence length="732" mass="80236">MDISRRQFLSLSASAGAMLMTISLPSMGQKIKQGAAQTHDNWSVYLHIKPDNSIVIESPVQDMGQHMKTTGAMMIAEELDANWSLVSCVAAKTYLKKTADGLGYQFADMNTGGSHAVRRNWQVLCEAGASARQLLISAAALKWQCPESELTTGNSFVYRKSAGQRLPYGELAAIASTLPLPDKPLKFKDKSDYTIFGRDITTVDIDEIVTGSPLFGLDMEMPGMVYAVIERCPYFHGGIKSFNDNKTLAVPGVIKTVKIDKVIRENGIKEIAAGIGVIATSYWAAVQGRKALEIQWQQGPWSGESSESLMADFKRFCQGEESGKTLLSTGDLDQAFKDSAQTFDQCYQVPLLAHACMEPFNAIAHIFEHKGRRKKAKIITGHQFPTRVASSVAQYAGIDPLDVEVIATRMGGGFGRRYYNDFVIEATLLAKETDKPVKLVWTREDEMTQDYFGQSTFTRLKAGVDKQGKLIAWHHRQGQIDGSLREQCFPYQLIDNFRVDSYQKRTGTPTGAWRGPGHLQFAFATESMIDEVAHAVGRDPLAYRLTLMAPAKEYPYSGYGATVIDSGRMAKCYQRAADLAKWQQKRPKGVGLGIASHFTFGSYAAFVVEVDARGQGPAKITGIWGAIDCGLPLNPNHIRNQMEGGFIDGLNAAMFNEAKVSGGRVVNTNFHQLPFIRMADTPALFEVAIIENDYPPTGVGEPPTAPAAAALANAMFAATGKRQRKLPVSMES</sequence>
<dbReference type="EMBL" id="CP059733">
    <property type="protein sequence ID" value="WDE06162.1"/>
    <property type="molecule type" value="Genomic_DNA"/>
</dbReference>
<feature type="domain" description="Aldehyde oxidase/xanthine dehydrogenase a/b hammerhead" evidence="2">
    <location>
        <begin position="210"/>
        <end position="300"/>
    </location>
</feature>
<reference evidence="3 4" key="2">
    <citation type="journal article" date="2022" name="Mar. Drugs">
        <title>Bioassay-Guided Fractionation Leads to the Detection of Cholic Acid Generated by the Rare Thalassomonas sp.</title>
        <authorList>
            <person name="Pheiffer F."/>
            <person name="Schneider Y.K."/>
            <person name="Hansen E.H."/>
            <person name="Andersen J.H."/>
            <person name="Isaksson J."/>
            <person name="Busche T."/>
            <person name="R C."/>
            <person name="Kalinowski J."/>
            <person name="Zyl L.V."/>
            <person name="Trindade M."/>
        </authorList>
    </citation>
    <scope>NUCLEOTIDE SEQUENCE [LARGE SCALE GENOMIC DNA]</scope>
    <source>
        <strain evidence="3 4">XOM25</strain>
    </source>
</reference>
<dbReference type="InterPro" id="IPR046867">
    <property type="entry name" value="AldOxase/xan_DH_MoCoBD2"/>
</dbReference>
<dbReference type="Pfam" id="PF20256">
    <property type="entry name" value="MoCoBD_2"/>
    <property type="match status" value="2"/>
</dbReference>